<keyword evidence="7" id="KW-0966">Cell projection</keyword>
<dbReference type="InterPro" id="IPR001492">
    <property type="entry name" value="Flagellin"/>
</dbReference>
<dbReference type="Gene3D" id="1.20.1330.10">
    <property type="entry name" value="f41 fragment of flagellin, N-terminal domain"/>
    <property type="match status" value="1"/>
</dbReference>
<sequence>MRINHNISAMNAYRQLTINNTNVAKSLEKLSSGLRINRAGDDAAGLAISEKMRGQIRGLDMATKNAQDGISLIQTAEGALNETHSILQRMRELAVQSASDTNTATDRAELQKEVDQLAQELARIGNTTEFNTQKLLNGTFKGTFHIGANEKQNLSLQISDMRGFALGIADDVTYTATASLTDSNTTQDIADGTYTVKKNESTGNYELIDSNGLAVATSTDGKVYTAATGDDQYTFNDAVTSGTVVIDYANKKATGTARVTNIGIEAGTYTYDSTSKELKDASGQVVATSTDGQTFTDAAGNDLFTLGAAVTADTTFEVKGINISSQDAANNAITTINNAIETVSAERAKLGAYQNRLEHTINNLGTASENLSAAESRIRDVDMAKEMMEFTKNSILTQSAQAMLAQANQIPQGVLQLLR</sequence>
<dbReference type="PANTHER" id="PTHR42792:SF2">
    <property type="entry name" value="FLAGELLIN"/>
    <property type="match status" value="1"/>
</dbReference>
<comment type="caution">
    <text evidence="7">The sequence shown here is derived from an EMBL/GenBank/DDBJ whole genome shotgun (WGS) entry which is preliminary data.</text>
</comment>
<keyword evidence="3 4" id="KW-0975">Bacterial flagellum</keyword>
<organism evidence="7 8">
    <name type="scientific">Candidatus Carbonibacillus altaicus</name>
    <dbReference type="NCBI Taxonomy" id="2163959"/>
    <lineage>
        <taxon>Bacteria</taxon>
        <taxon>Bacillati</taxon>
        <taxon>Bacillota</taxon>
        <taxon>Bacilli</taxon>
        <taxon>Bacillales</taxon>
        <taxon>Candidatus Carbonibacillus</taxon>
    </lineage>
</organism>
<dbReference type="PRINTS" id="PR00207">
    <property type="entry name" value="FLAGELLIN"/>
</dbReference>
<dbReference type="GO" id="GO:0005198">
    <property type="term" value="F:structural molecule activity"/>
    <property type="evidence" value="ECO:0007669"/>
    <property type="project" value="UniProtKB-UniRule"/>
</dbReference>
<dbReference type="GO" id="GO:0005576">
    <property type="term" value="C:extracellular region"/>
    <property type="evidence" value="ECO:0007669"/>
    <property type="project" value="UniProtKB-SubCell"/>
</dbReference>
<reference evidence="8" key="1">
    <citation type="journal article" date="2018" name="Sci. Rep.">
        <title>Lignite coal burning seam in the remote Altai Mountains harbors a hydrogen-driven thermophilic microbial community.</title>
        <authorList>
            <person name="Kadnikov V.V."/>
            <person name="Mardanov A.V."/>
            <person name="Ivasenko D.A."/>
            <person name="Antsiferov D.V."/>
            <person name="Beletsky A.V."/>
            <person name="Karnachuk O.V."/>
            <person name="Ravin N.V."/>
        </authorList>
    </citation>
    <scope>NUCLEOTIDE SEQUENCE [LARGE SCALE GENOMIC DNA]</scope>
</reference>
<evidence type="ECO:0000256" key="2">
    <source>
        <dbReference type="ARBA" id="ARBA00020110"/>
    </source>
</evidence>
<protein>
    <recommendedName>
        <fullName evidence="2 4">Flagellin</fullName>
    </recommendedName>
</protein>
<dbReference type="Gene3D" id="6.10.10.10">
    <property type="entry name" value="Flagellar export chaperone, C-terminal domain"/>
    <property type="match status" value="1"/>
</dbReference>
<proteinExistence type="inferred from homology"/>
<dbReference type="Proteomes" id="UP000244338">
    <property type="component" value="Unassembled WGS sequence"/>
</dbReference>
<dbReference type="PANTHER" id="PTHR42792">
    <property type="entry name" value="FLAGELLIN"/>
    <property type="match status" value="1"/>
</dbReference>
<evidence type="ECO:0000313" key="8">
    <source>
        <dbReference type="Proteomes" id="UP000244338"/>
    </source>
</evidence>
<keyword evidence="7" id="KW-0282">Flagellum</keyword>
<dbReference type="InterPro" id="IPR042187">
    <property type="entry name" value="Flagellin_C_sub2"/>
</dbReference>
<dbReference type="InterPro" id="IPR046358">
    <property type="entry name" value="Flagellin_C"/>
</dbReference>
<name>A0A2R6XZ93_9BACL</name>
<keyword evidence="4" id="KW-0964">Secreted</keyword>
<dbReference type="AlphaFoldDB" id="A0A2R6XZ93"/>
<feature type="domain" description="Flagellin C-terminal" evidence="6">
    <location>
        <begin position="334"/>
        <end position="418"/>
    </location>
</feature>
<dbReference type="EMBL" id="PEBX01000076">
    <property type="protein sequence ID" value="PTQ55758.1"/>
    <property type="molecule type" value="Genomic_DNA"/>
</dbReference>
<evidence type="ECO:0000259" key="5">
    <source>
        <dbReference type="Pfam" id="PF00669"/>
    </source>
</evidence>
<evidence type="ECO:0000256" key="3">
    <source>
        <dbReference type="ARBA" id="ARBA00023143"/>
    </source>
</evidence>
<dbReference type="Pfam" id="PF00669">
    <property type="entry name" value="Flagellin_N"/>
    <property type="match status" value="1"/>
</dbReference>
<comment type="similarity">
    <text evidence="1 4">Belongs to the bacterial flagellin family.</text>
</comment>
<evidence type="ECO:0000256" key="1">
    <source>
        <dbReference type="ARBA" id="ARBA00005709"/>
    </source>
</evidence>
<feature type="domain" description="Flagellin N-terminal" evidence="5">
    <location>
        <begin position="3"/>
        <end position="140"/>
    </location>
</feature>
<dbReference type="InterPro" id="IPR001029">
    <property type="entry name" value="Flagellin_N"/>
</dbReference>
<comment type="subcellular location">
    <subcellularLocation>
        <location evidence="4">Secreted</location>
    </subcellularLocation>
    <subcellularLocation>
        <location evidence="4">Bacterial flagellum</location>
    </subcellularLocation>
</comment>
<keyword evidence="7" id="KW-0969">Cilium</keyword>
<evidence type="ECO:0000256" key="4">
    <source>
        <dbReference type="RuleBase" id="RU362073"/>
    </source>
</evidence>
<dbReference type="GO" id="GO:0009288">
    <property type="term" value="C:bacterial-type flagellum"/>
    <property type="evidence" value="ECO:0007669"/>
    <property type="project" value="UniProtKB-SubCell"/>
</dbReference>
<dbReference type="SUPFAM" id="SSF64518">
    <property type="entry name" value="Phase 1 flagellin"/>
    <property type="match status" value="1"/>
</dbReference>
<dbReference type="Gene3D" id="3.30.70.2120">
    <property type="match status" value="1"/>
</dbReference>
<accession>A0A2R6XZ93</accession>
<gene>
    <name evidence="7" type="ORF">BSOLF_1501</name>
</gene>
<evidence type="ECO:0000259" key="6">
    <source>
        <dbReference type="Pfam" id="PF00700"/>
    </source>
</evidence>
<dbReference type="Pfam" id="PF00700">
    <property type="entry name" value="Flagellin_C"/>
    <property type="match status" value="1"/>
</dbReference>
<evidence type="ECO:0000313" key="7">
    <source>
        <dbReference type="EMBL" id="PTQ55758.1"/>
    </source>
</evidence>
<comment type="function">
    <text evidence="4">Flagellin is the subunit protein which polymerizes to form the filaments of bacterial flagella.</text>
</comment>